<dbReference type="InterPro" id="IPR011010">
    <property type="entry name" value="DNA_brk_join_enz"/>
</dbReference>
<dbReference type="KEGG" id="hrr:HZS55_09140"/>
<dbReference type="OrthoDB" id="142231at2157"/>
<organism evidence="3 4">
    <name type="scientific">Halosimplex rubrum</name>
    <dbReference type="NCBI Taxonomy" id="869889"/>
    <lineage>
        <taxon>Archaea</taxon>
        <taxon>Methanobacteriati</taxon>
        <taxon>Methanobacteriota</taxon>
        <taxon>Stenosarchaea group</taxon>
        <taxon>Halobacteria</taxon>
        <taxon>Halobacteriales</taxon>
        <taxon>Haloarculaceae</taxon>
        <taxon>Halosimplex</taxon>
    </lineage>
</organism>
<dbReference type="Pfam" id="PF00589">
    <property type="entry name" value="Phage_integrase"/>
    <property type="match status" value="1"/>
</dbReference>
<dbReference type="InterPro" id="IPR013762">
    <property type="entry name" value="Integrase-like_cat_sf"/>
</dbReference>
<dbReference type="AlphaFoldDB" id="A0A7D5T545"/>
<sequence length="248" mass="27693">MSTYDHNHQNAGGTTAASFRAVNDQTRHCKEDALSDREFEQAVRATYRLDNGYWARECRLILFAAGRLGLRSGEICHLHEDWIDWRNNMIEIPRHETCTLGKDGGICGTCRQAAKQMVAHNEDLDQTTAESLMWGPKTEHSAREIPLDATERAAIAVEEFFEDYDHVAISQGTIARRVTTIAEEAVGLDPETTYPHCLRATAASYWAARGLNAVNLKSLMGWSDFQVAMNYIEASGERTAQSLRALTG</sequence>
<dbReference type="GO" id="GO:0006310">
    <property type="term" value="P:DNA recombination"/>
    <property type="evidence" value="ECO:0007669"/>
    <property type="project" value="UniProtKB-KW"/>
</dbReference>
<evidence type="ECO:0000259" key="2">
    <source>
        <dbReference type="PROSITE" id="PS51898"/>
    </source>
</evidence>
<dbReference type="InterPro" id="IPR002104">
    <property type="entry name" value="Integrase_catalytic"/>
</dbReference>
<evidence type="ECO:0000313" key="3">
    <source>
        <dbReference type="EMBL" id="QLH77449.1"/>
    </source>
</evidence>
<evidence type="ECO:0000313" key="4">
    <source>
        <dbReference type="Proteomes" id="UP000509667"/>
    </source>
</evidence>
<keyword evidence="4" id="KW-1185">Reference proteome</keyword>
<proteinExistence type="predicted"/>
<dbReference type="SUPFAM" id="SSF56349">
    <property type="entry name" value="DNA breaking-rejoining enzymes"/>
    <property type="match status" value="1"/>
</dbReference>
<dbReference type="Gene3D" id="1.10.443.10">
    <property type="entry name" value="Intergrase catalytic core"/>
    <property type="match status" value="1"/>
</dbReference>
<accession>A0A7D5T545</accession>
<gene>
    <name evidence="3" type="ORF">HZS55_09140</name>
</gene>
<evidence type="ECO:0000256" key="1">
    <source>
        <dbReference type="ARBA" id="ARBA00023172"/>
    </source>
</evidence>
<dbReference type="GO" id="GO:0003677">
    <property type="term" value="F:DNA binding"/>
    <property type="evidence" value="ECO:0007669"/>
    <property type="project" value="InterPro"/>
</dbReference>
<dbReference type="Proteomes" id="UP000509667">
    <property type="component" value="Chromosome"/>
</dbReference>
<dbReference type="CDD" id="cd00397">
    <property type="entry name" value="DNA_BRE_C"/>
    <property type="match status" value="1"/>
</dbReference>
<dbReference type="RefSeq" id="WP_179911376.1">
    <property type="nucleotide sequence ID" value="NZ_CP058910.1"/>
</dbReference>
<dbReference type="GeneID" id="56078025"/>
<protein>
    <submittedName>
        <fullName evidence="3">Site-specific integrase</fullName>
    </submittedName>
</protein>
<dbReference type="PROSITE" id="PS51898">
    <property type="entry name" value="TYR_RECOMBINASE"/>
    <property type="match status" value="1"/>
</dbReference>
<keyword evidence="1" id="KW-0233">DNA recombination</keyword>
<feature type="domain" description="Tyr recombinase" evidence="2">
    <location>
        <begin position="29"/>
        <end position="244"/>
    </location>
</feature>
<reference evidence="3 4" key="1">
    <citation type="submission" date="2020-07" db="EMBL/GenBank/DDBJ databases">
        <title>Halosimplex pelagicum sp. nov. and Halosimplex rubrum sp. nov., isolated from salted brown alga Laminaria, and emended description of the genus Halosimplex.</title>
        <authorList>
            <person name="Cui H."/>
        </authorList>
    </citation>
    <scope>NUCLEOTIDE SEQUENCE [LARGE SCALE GENOMIC DNA]</scope>
    <source>
        <strain evidence="3 4">R27</strain>
    </source>
</reference>
<name>A0A7D5T545_9EURY</name>
<dbReference type="GO" id="GO:0015074">
    <property type="term" value="P:DNA integration"/>
    <property type="evidence" value="ECO:0007669"/>
    <property type="project" value="InterPro"/>
</dbReference>
<dbReference type="EMBL" id="CP058910">
    <property type="protein sequence ID" value="QLH77449.1"/>
    <property type="molecule type" value="Genomic_DNA"/>
</dbReference>